<evidence type="ECO:0000256" key="3">
    <source>
        <dbReference type="ARBA" id="ARBA00022692"/>
    </source>
</evidence>
<feature type="transmembrane region" description="Helical" evidence="6">
    <location>
        <begin position="125"/>
        <end position="142"/>
    </location>
</feature>
<evidence type="ECO:0000313" key="8">
    <source>
        <dbReference type="EMBL" id="SEA70352.1"/>
    </source>
</evidence>
<protein>
    <submittedName>
        <fullName evidence="8">Permease of the drug/metabolite transporter (DMT) superfamily</fullName>
    </submittedName>
</protein>
<keyword evidence="2" id="KW-1003">Cell membrane</keyword>
<feature type="domain" description="EamA" evidence="7">
    <location>
        <begin position="12"/>
        <end position="141"/>
    </location>
</feature>
<feature type="domain" description="EamA" evidence="7">
    <location>
        <begin position="155"/>
        <end position="290"/>
    </location>
</feature>
<dbReference type="STRING" id="37625.SAMN05660420_02881"/>
<feature type="transmembrane region" description="Helical" evidence="6">
    <location>
        <begin position="273"/>
        <end position="290"/>
    </location>
</feature>
<feature type="transmembrane region" description="Helical" evidence="6">
    <location>
        <begin position="98"/>
        <end position="118"/>
    </location>
</feature>
<comment type="subcellular location">
    <subcellularLocation>
        <location evidence="1">Cell membrane</location>
        <topology evidence="1">Multi-pass membrane protein</topology>
    </subcellularLocation>
</comment>
<evidence type="ECO:0000256" key="6">
    <source>
        <dbReference type="SAM" id="Phobius"/>
    </source>
</evidence>
<feature type="transmembrane region" description="Helical" evidence="6">
    <location>
        <begin position="12"/>
        <end position="32"/>
    </location>
</feature>
<dbReference type="EMBL" id="FNQN01000010">
    <property type="protein sequence ID" value="SEA70352.1"/>
    <property type="molecule type" value="Genomic_DNA"/>
</dbReference>
<feature type="transmembrane region" description="Helical" evidence="6">
    <location>
        <begin position="215"/>
        <end position="236"/>
    </location>
</feature>
<keyword evidence="4 6" id="KW-1133">Transmembrane helix</keyword>
<feature type="transmembrane region" description="Helical" evidence="6">
    <location>
        <begin position="248"/>
        <end position="267"/>
    </location>
</feature>
<proteinExistence type="predicted"/>
<evidence type="ECO:0000256" key="4">
    <source>
        <dbReference type="ARBA" id="ARBA00022989"/>
    </source>
</evidence>
<dbReference type="InterPro" id="IPR037185">
    <property type="entry name" value="EmrE-like"/>
</dbReference>
<dbReference type="GO" id="GO:0005886">
    <property type="term" value="C:plasma membrane"/>
    <property type="evidence" value="ECO:0007669"/>
    <property type="project" value="UniProtKB-SubCell"/>
</dbReference>
<dbReference type="RefSeq" id="WP_245706597.1">
    <property type="nucleotide sequence ID" value="NZ_FNQN01000010.1"/>
</dbReference>
<keyword evidence="9" id="KW-1185">Reference proteome</keyword>
<dbReference type="Pfam" id="PF00892">
    <property type="entry name" value="EamA"/>
    <property type="match status" value="2"/>
</dbReference>
<name>A0A1H4DDN0_9BACT</name>
<dbReference type="PANTHER" id="PTHR32322:SF18">
    <property type="entry name" value="S-ADENOSYLMETHIONINE_S-ADENOSYLHOMOCYSTEINE TRANSPORTER"/>
    <property type="match status" value="1"/>
</dbReference>
<feature type="transmembrane region" description="Helical" evidence="6">
    <location>
        <begin position="184"/>
        <end position="203"/>
    </location>
</feature>
<evidence type="ECO:0000313" key="9">
    <source>
        <dbReference type="Proteomes" id="UP000199409"/>
    </source>
</evidence>
<dbReference type="Proteomes" id="UP000199409">
    <property type="component" value="Unassembled WGS sequence"/>
</dbReference>
<keyword evidence="3 6" id="KW-0812">Transmembrane</keyword>
<dbReference type="SUPFAM" id="SSF103481">
    <property type="entry name" value="Multidrug resistance efflux transporter EmrE"/>
    <property type="match status" value="2"/>
</dbReference>
<reference evidence="8 9" key="1">
    <citation type="submission" date="2016-10" db="EMBL/GenBank/DDBJ databases">
        <authorList>
            <person name="de Groot N.N."/>
        </authorList>
    </citation>
    <scope>NUCLEOTIDE SEQUENCE [LARGE SCALE GENOMIC DNA]</scope>
    <source>
        <strain evidence="8 9">DSM 7343</strain>
    </source>
</reference>
<evidence type="ECO:0000256" key="1">
    <source>
        <dbReference type="ARBA" id="ARBA00004651"/>
    </source>
</evidence>
<gene>
    <name evidence="8" type="ORF">SAMN05660420_02881</name>
</gene>
<dbReference type="AlphaFoldDB" id="A0A1H4DDN0"/>
<feature type="transmembrane region" description="Helical" evidence="6">
    <location>
        <begin position="69"/>
        <end position="86"/>
    </location>
</feature>
<dbReference type="PANTHER" id="PTHR32322">
    <property type="entry name" value="INNER MEMBRANE TRANSPORTER"/>
    <property type="match status" value="1"/>
</dbReference>
<evidence type="ECO:0000256" key="2">
    <source>
        <dbReference type="ARBA" id="ARBA00022475"/>
    </source>
</evidence>
<dbReference type="InterPro" id="IPR000620">
    <property type="entry name" value="EamA_dom"/>
</dbReference>
<dbReference type="InterPro" id="IPR050638">
    <property type="entry name" value="AA-Vitamin_Transporters"/>
</dbReference>
<keyword evidence="5 6" id="KW-0472">Membrane</keyword>
<accession>A0A1H4DDN0</accession>
<feature type="transmembrane region" description="Helical" evidence="6">
    <location>
        <begin position="38"/>
        <end position="57"/>
    </location>
</feature>
<sequence length="302" mass="33381">MTDKTYNLLPSISLIMAMLLWSSSFVALKIAFQGYHPMQVIFGRMFIASLCFVAFLPSFRKINWRRQDIKYLLVMVICEPCLYFIFEAKALELTSASQAGMITAMLPLMVAILAWSWLKENIGKQTLAGFCLAILGACWLSLASEASTNAPNPLLGNFYEFLAMAFAAAYTVSLKRLSSNYPPLFITALQAFVGSLFFFPFLLLPGVGWPASWDFAPALAVLYLGTMITFGAYGCYNYGVSRIPASRAAGYVNLIPVFGVILGMLILGDKLNLSQWFACGLVFYGVWLSSRGGRSLKQQPVE</sequence>
<organism evidence="8 9">
    <name type="scientific">Desulfuromusa kysingii</name>
    <dbReference type="NCBI Taxonomy" id="37625"/>
    <lineage>
        <taxon>Bacteria</taxon>
        <taxon>Pseudomonadati</taxon>
        <taxon>Thermodesulfobacteriota</taxon>
        <taxon>Desulfuromonadia</taxon>
        <taxon>Desulfuromonadales</taxon>
        <taxon>Geopsychrobacteraceae</taxon>
        <taxon>Desulfuromusa</taxon>
    </lineage>
</organism>
<evidence type="ECO:0000256" key="5">
    <source>
        <dbReference type="ARBA" id="ARBA00023136"/>
    </source>
</evidence>
<feature type="transmembrane region" description="Helical" evidence="6">
    <location>
        <begin position="154"/>
        <end position="172"/>
    </location>
</feature>
<evidence type="ECO:0000259" key="7">
    <source>
        <dbReference type="Pfam" id="PF00892"/>
    </source>
</evidence>